<evidence type="ECO:0008006" key="3">
    <source>
        <dbReference type="Google" id="ProtNLM"/>
    </source>
</evidence>
<dbReference type="Proteomes" id="UP000294576">
    <property type="component" value="Unassembled WGS sequence"/>
</dbReference>
<dbReference type="EMBL" id="SMBH01000024">
    <property type="protein sequence ID" value="TCU09685.1"/>
    <property type="molecule type" value="Genomic_DNA"/>
</dbReference>
<proteinExistence type="predicted"/>
<dbReference type="RefSeq" id="WP_244564738.1">
    <property type="nucleotide sequence ID" value="NZ_FWER01000059.1"/>
</dbReference>
<protein>
    <recommendedName>
        <fullName evidence="3">HlyD family secretion protein</fullName>
    </recommendedName>
</protein>
<organism evidence="1 2">
    <name type="scientific">Rhizobium sullae</name>
    <name type="common">Rhizobium hedysari</name>
    <dbReference type="NCBI Taxonomy" id="50338"/>
    <lineage>
        <taxon>Bacteria</taxon>
        <taxon>Pseudomonadati</taxon>
        <taxon>Pseudomonadota</taxon>
        <taxon>Alphaproteobacteria</taxon>
        <taxon>Hyphomicrobiales</taxon>
        <taxon>Rhizobiaceae</taxon>
        <taxon>Rhizobium/Agrobacterium group</taxon>
        <taxon>Rhizobium</taxon>
    </lineage>
</organism>
<dbReference type="AlphaFoldDB" id="A0A4R3PTQ2"/>
<dbReference type="SUPFAM" id="SSF111369">
    <property type="entry name" value="HlyD-like secretion proteins"/>
    <property type="match status" value="1"/>
</dbReference>
<evidence type="ECO:0000313" key="1">
    <source>
        <dbReference type="EMBL" id="TCU09685.1"/>
    </source>
</evidence>
<sequence length="67" mass="7156">MEAARQNLQYTTVTAAQPGRVARLSGSKGEYIEAGQAVAMFVPDEIWVSANFKETQLADCAPVSPLA</sequence>
<accession>A0A4R3PTQ2</accession>
<comment type="caution">
    <text evidence="1">The sequence shown here is derived from an EMBL/GenBank/DDBJ whole genome shotgun (WGS) entry which is preliminary data.</text>
</comment>
<name>A0A4R3PTQ2_RHISU</name>
<reference evidence="1 2" key="1">
    <citation type="submission" date="2019-03" db="EMBL/GenBank/DDBJ databases">
        <title>Genomic Encyclopedia of Type Strains, Phase IV (KMG-V): Genome sequencing to study the core and pangenomes of soil and plant-associated prokaryotes.</title>
        <authorList>
            <person name="Whitman W."/>
        </authorList>
    </citation>
    <scope>NUCLEOTIDE SEQUENCE [LARGE SCALE GENOMIC DNA]</scope>
    <source>
        <strain evidence="1 2">Hc14</strain>
    </source>
</reference>
<dbReference type="Gene3D" id="2.40.50.100">
    <property type="match status" value="1"/>
</dbReference>
<dbReference type="Gene3D" id="2.40.30.170">
    <property type="match status" value="1"/>
</dbReference>
<evidence type="ECO:0000313" key="2">
    <source>
        <dbReference type="Proteomes" id="UP000294576"/>
    </source>
</evidence>
<gene>
    <name evidence="1" type="ORF">EV132_12485</name>
</gene>